<feature type="region of interest" description="Disordered" evidence="6">
    <location>
        <begin position="27"/>
        <end position="58"/>
    </location>
</feature>
<name>A0A0D0E0F6_9AGAM</name>
<reference evidence="9" key="2">
    <citation type="submission" date="2015-01" db="EMBL/GenBank/DDBJ databases">
        <title>Evolutionary Origins and Diversification of the Mycorrhizal Mutualists.</title>
        <authorList>
            <consortium name="DOE Joint Genome Institute"/>
            <consortium name="Mycorrhizal Genomics Consortium"/>
            <person name="Kohler A."/>
            <person name="Kuo A."/>
            <person name="Nagy L.G."/>
            <person name="Floudas D."/>
            <person name="Copeland A."/>
            <person name="Barry K.W."/>
            <person name="Cichocki N."/>
            <person name="Veneault-Fourrey C."/>
            <person name="LaButti K."/>
            <person name="Lindquist E.A."/>
            <person name="Lipzen A."/>
            <person name="Lundell T."/>
            <person name="Morin E."/>
            <person name="Murat C."/>
            <person name="Riley R."/>
            <person name="Ohm R."/>
            <person name="Sun H."/>
            <person name="Tunlid A."/>
            <person name="Henrissat B."/>
            <person name="Grigoriev I.V."/>
            <person name="Hibbett D.S."/>
            <person name="Martin F."/>
        </authorList>
    </citation>
    <scope>NUCLEOTIDE SEQUENCE [LARGE SCALE GENOMIC DNA]</scope>
    <source>
        <strain evidence="9">Ve08.2h10</strain>
    </source>
</reference>
<dbReference type="GO" id="GO:0016282">
    <property type="term" value="C:eukaryotic 43S preinitiation complex"/>
    <property type="evidence" value="ECO:0007669"/>
    <property type="project" value="UniProtKB-UniRule"/>
</dbReference>
<dbReference type="HOGENOM" id="CLU_035254_3_0_1"/>
<dbReference type="InterPro" id="IPR040750">
    <property type="entry name" value="eIF3m_C_helix"/>
</dbReference>
<dbReference type="GO" id="GO:0071541">
    <property type="term" value="C:eukaryotic translation initiation factor 3 complex, eIF3m"/>
    <property type="evidence" value="ECO:0007669"/>
    <property type="project" value="UniProtKB-UniRule"/>
</dbReference>
<dbReference type="InterPro" id="IPR045237">
    <property type="entry name" value="COPS7/eIF3m"/>
</dbReference>
<dbReference type="PANTHER" id="PTHR15350">
    <property type="entry name" value="COP9 SIGNALOSOME COMPLEX SUBUNIT 7/DENDRITIC CELL PROTEIN GA17"/>
    <property type="match status" value="1"/>
</dbReference>
<comment type="function">
    <text evidence="5">Component of the eukaryotic translation initiation factor 3 (eIF-3) complex, which is involved in protein synthesis of a specialized repertoire of mRNAs and, together with other initiation factors, stimulates binding of mRNA and methionyl-tRNAi to the 40S ribosome. The eIF-3 complex specifically targets and initiates translation of a subset of mRNAs involved in cell proliferation.</text>
</comment>
<feature type="domain" description="PCI" evidence="7">
    <location>
        <begin position="202"/>
        <end position="366"/>
    </location>
</feature>
<comment type="subunit">
    <text evidence="5">Component of the eukaryotic translation initiation factor 3 (eIF-3) complex.</text>
</comment>
<dbReference type="Pfam" id="PF18005">
    <property type="entry name" value="eIF3m_C_helix"/>
    <property type="match status" value="1"/>
</dbReference>
<dbReference type="SMART" id="SM00088">
    <property type="entry name" value="PINT"/>
    <property type="match status" value="1"/>
</dbReference>
<dbReference type="InterPro" id="IPR000717">
    <property type="entry name" value="PCI_dom"/>
</dbReference>
<dbReference type="GO" id="GO:0033290">
    <property type="term" value="C:eukaryotic 48S preinitiation complex"/>
    <property type="evidence" value="ECO:0007669"/>
    <property type="project" value="UniProtKB-UniRule"/>
</dbReference>
<evidence type="ECO:0000256" key="4">
    <source>
        <dbReference type="ARBA" id="ARBA00022917"/>
    </source>
</evidence>
<evidence type="ECO:0000256" key="5">
    <source>
        <dbReference type="HAMAP-Rule" id="MF_03012"/>
    </source>
</evidence>
<comment type="subcellular location">
    <subcellularLocation>
        <location evidence="5">Cytoplasm</location>
    </subcellularLocation>
</comment>
<comment type="similarity">
    <text evidence="5">Belongs to the eIF-3 subunit M family.</text>
</comment>
<keyword evidence="2 5" id="KW-0963">Cytoplasm</keyword>
<dbReference type="InParanoid" id="A0A0D0E0F6"/>
<comment type="similarity">
    <text evidence="1">Belongs to the CSN7/EIF3M family. CSN7 subfamily.</text>
</comment>
<reference evidence="8 9" key="1">
    <citation type="submission" date="2014-04" db="EMBL/GenBank/DDBJ databases">
        <authorList>
            <consortium name="DOE Joint Genome Institute"/>
            <person name="Kuo A."/>
            <person name="Kohler A."/>
            <person name="Jargeat P."/>
            <person name="Nagy L.G."/>
            <person name="Floudas D."/>
            <person name="Copeland A."/>
            <person name="Barry K.W."/>
            <person name="Cichocki N."/>
            <person name="Veneault-Fourrey C."/>
            <person name="LaButti K."/>
            <person name="Lindquist E.A."/>
            <person name="Lipzen A."/>
            <person name="Lundell T."/>
            <person name="Morin E."/>
            <person name="Murat C."/>
            <person name="Sun H."/>
            <person name="Tunlid A."/>
            <person name="Henrissat B."/>
            <person name="Grigoriev I.V."/>
            <person name="Hibbett D.S."/>
            <person name="Martin F."/>
            <person name="Nordberg H.P."/>
            <person name="Cantor M.N."/>
            <person name="Hua S.X."/>
        </authorList>
    </citation>
    <scope>NUCLEOTIDE SEQUENCE [LARGE SCALE GENOMIC DNA]</scope>
    <source>
        <strain evidence="8 9">Ve08.2h10</strain>
    </source>
</reference>
<dbReference type="OrthoDB" id="10267031at2759"/>
<dbReference type="InterPro" id="IPR027528">
    <property type="entry name" value="eIF3m"/>
</dbReference>
<dbReference type="AlphaFoldDB" id="A0A0D0E0F6"/>
<feature type="compositionally biased region" description="Basic and acidic residues" evidence="6">
    <location>
        <begin position="44"/>
        <end position="58"/>
    </location>
</feature>
<dbReference type="Proteomes" id="UP000054538">
    <property type="component" value="Unassembled WGS sequence"/>
</dbReference>
<evidence type="ECO:0000313" key="9">
    <source>
        <dbReference type="Proteomes" id="UP000054538"/>
    </source>
</evidence>
<evidence type="ECO:0000256" key="3">
    <source>
        <dbReference type="ARBA" id="ARBA00022540"/>
    </source>
</evidence>
<protein>
    <recommendedName>
        <fullName evidence="5">Eukaryotic translation initiation factor 3 subunit M</fullName>
        <shortName evidence="5">eIF3m</shortName>
    </recommendedName>
</protein>
<gene>
    <name evidence="8" type="ORF">PAXRUDRAFT_825543</name>
</gene>
<dbReference type="EMBL" id="KN824966">
    <property type="protein sequence ID" value="KIK96816.1"/>
    <property type="molecule type" value="Genomic_DNA"/>
</dbReference>
<dbReference type="PANTHER" id="PTHR15350:SF2">
    <property type="entry name" value="EUKARYOTIC TRANSLATION INITIATION FACTOR 3 SUBUNIT M"/>
    <property type="match status" value="1"/>
</dbReference>
<dbReference type="GO" id="GO:0003743">
    <property type="term" value="F:translation initiation factor activity"/>
    <property type="evidence" value="ECO:0007669"/>
    <property type="project" value="UniProtKB-UniRule"/>
</dbReference>
<dbReference type="FunCoup" id="A0A0D0E0F6">
    <property type="interactions" value="644"/>
</dbReference>
<dbReference type="PROSITE" id="PS50250">
    <property type="entry name" value="PCI"/>
    <property type="match status" value="1"/>
</dbReference>
<keyword evidence="3 5" id="KW-0396">Initiation factor</keyword>
<accession>A0A0D0E0F6</accession>
<evidence type="ECO:0000256" key="1">
    <source>
        <dbReference type="ARBA" id="ARBA00008482"/>
    </source>
</evidence>
<dbReference type="Pfam" id="PF01399">
    <property type="entry name" value="PCI"/>
    <property type="match status" value="1"/>
</dbReference>
<organism evidence="8 9">
    <name type="scientific">Paxillus rubicundulus Ve08.2h10</name>
    <dbReference type="NCBI Taxonomy" id="930991"/>
    <lineage>
        <taxon>Eukaryota</taxon>
        <taxon>Fungi</taxon>
        <taxon>Dikarya</taxon>
        <taxon>Basidiomycota</taxon>
        <taxon>Agaricomycotina</taxon>
        <taxon>Agaricomycetes</taxon>
        <taxon>Agaricomycetidae</taxon>
        <taxon>Boletales</taxon>
        <taxon>Paxilineae</taxon>
        <taxon>Paxillaceae</taxon>
        <taxon>Paxillus</taxon>
    </lineage>
</organism>
<keyword evidence="4 5" id="KW-0648">Protein biosynthesis</keyword>
<dbReference type="GO" id="GO:0001732">
    <property type="term" value="P:formation of cytoplasmic translation initiation complex"/>
    <property type="evidence" value="ECO:0007669"/>
    <property type="project" value="UniProtKB-UniRule"/>
</dbReference>
<evidence type="ECO:0000313" key="8">
    <source>
        <dbReference type="EMBL" id="KIK96816.1"/>
    </source>
</evidence>
<proteinExistence type="inferred from homology"/>
<dbReference type="STRING" id="930991.A0A0D0E0F6"/>
<dbReference type="HAMAP" id="MF_03012">
    <property type="entry name" value="eIF3m"/>
    <property type="match status" value="1"/>
</dbReference>
<evidence type="ECO:0000256" key="2">
    <source>
        <dbReference type="ARBA" id="ARBA00022490"/>
    </source>
</evidence>
<evidence type="ECO:0000259" key="7">
    <source>
        <dbReference type="PROSITE" id="PS50250"/>
    </source>
</evidence>
<keyword evidence="9" id="KW-1185">Reference proteome</keyword>
<evidence type="ECO:0000256" key="6">
    <source>
        <dbReference type="SAM" id="MobiDB-lite"/>
    </source>
</evidence>
<sequence>MAPTDSVSVFAEGTFEEQIQELLDYTARSNPEDERTALQQSFKDITKTDEGEKPIGEDEDRRRKVFNLVLNNTKGVGEGNEQEIEGFFNLLFSHLFTLWQVDSPETRQHVIFLLTVISASPSDNSSVKYRILSNLFNTTPRSSALRPPIYTTLLQVAVANNELELLALSKSDVERWLKEWEVSDEGKSQFLKTIVDTLTQAGQQESAYDYRILHTLSLPPSSPEGQSAAVGTIAAALRLPTVFDFDALYSLDAVIAVKDHELFPLLQIFLNNGFPEFSAWADSHSAVLESYQLERPQLERKIRLLAFSSLGFDYIGRNLPYSTIASTLHIDSSEVEKWTIDVIRAGLLTGKLSQATQSLYVNGSSARKFEREQWEALEKRLLAWKAGLAGVIEVVASAHKWGGGVAEVVQAAQNEQGTQVEGTA</sequence>